<dbReference type="Pfam" id="PF02771">
    <property type="entry name" value="Acyl-CoA_dh_N"/>
    <property type="match status" value="1"/>
</dbReference>
<keyword evidence="5" id="KW-1185">Reference proteome</keyword>
<feature type="domain" description="Acyl-CoA dehydrogenase/oxidase N-terminal" evidence="2">
    <location>
        <begin position="45"/>
        <end position="140"/>
    </location>
</feature>
<keyword evidence="4" id="KW-0503">Monooxygenase</keyword>
<dbReference type="InterPro" id="IPR037069">
    <property type="entry name" value="AcylCoA_DH/ox_N_sf"/>
</dbReference>
<protein>
    <submittedName>
        <fullName evidence="4">Monooxygenase</fullName>
    </submittedName>
</protein>
<dbReference type="InterPro" id="IPR013107">
    <property type="entry name" value="Acyl-CoA_DH_C"/>
</dbReference>
<dbReference type="InterPro" id="IPR046373">
    <property type="entry name" value="Acyl-CoA_Oxase/DH_mid-dom_sf"/>
</dbReference>
<dbReference type="Gene3D" id="1.10.540.10">
    <property type="entry name" value="Acyl-CoA dehydrogenase/oxidase, N-terminal domain"/>
    <property type="match status" value="1"/>
</dbReference>
<dbReference type="GO" id="GO:0006552">
    <property type="term" value="P:L-leucine catabolic process"/>
    <property type="evidence" value="ECO:0007669"/>
    <property type="project" value="TreeGrafter"/>
</dbReference>
<evidence type="ECO:0000313" key="4">
    <source>
        <dbReference type="EMBL" id="GGC57284.1"/>
    </source>
</evidence>
<proteinExistence type="predicted"/>
<dbReference type="PANTHER" id="PTHR43884">
    <property type="entry name" value="ACYL-COA DEHYDROGENASE"/>
    <property type="match status" value="1"/>
</dbReference>
<accession>A0A916U1W8</accession>
<dbReference type="PIRSF" id="PIRSF016578">
    <property type="entry name" value="HsaA"/>
    <property type="match status" value="1"/>
</dbReference>
<evidence type="ECO:0000256" key="1">
    <source>
        <dbReference type="ARBA" id="ARBA00023002"/>
    </source>
</evidence>
<dbReference type="InterPro" id="IPR036250">
    <property type="entry name" value="AcylCo_DH-like_C"/>
</dbReference>
<dbReference type="Gene3D" id="2.40.110.10">
    <property type="entry name" value="Butyryl-CoA Dehydrogenase, subunit A, domain 2"/>
    <property type="match status" value="1"/>
</dbReference>
<dbReference type="GO" id="GO:0004497">
    <property type="term" value="F:monooxygenase activity"/>
    <property type="evidence" value="ECO:0007669"/>
    <property type="project" value="UniProtKB-KW"/>
</dbReference>
<evidence type="ECO:0000259" key="2">
    <source>
        <dbReference type="Pfam" id="PF02771"/>
    </source>
</evidence>
<keyword evidence="1" id="KW-0560">Oxidoreductase</keyword>
<evidence type="ECO:0000313" key="5">
    <source>
        <dbReference type="Proteomes" id="UP000637423"/>
    </source>
</evidence>
<name>A0A916U1W8_9BURK</name>
<reference evidence="4" key="2">
    <citation type="submission" date="2020-09" db="EMBL/GenBank/DDBJ databases">
        <authorList>
            <person name="Sun Q."/>
            <person name="Zhou Y."/>
        </authorList>
    </citation>
    <scope>NUCLEOTIDE SEQUENCE</scope>
    <source>
        <strain evidence="4">CGMCC 1.10998</strain>
    </source>
</reference>
<sequence length="420" mass="45915">MGDAILSHRNHTRVRSVMSPALILSPQQDQNEVAENDPLYIASTLAARLAETAVARDQQGGHAAQEREWIRESGLLTLSVPTEFGGQGADWPTVYQVIRILAQADSALAHVFGFHHLQLAGIQLYGNAQQQRQLLQKTVEERLFWGNALNPLDRRTLATANEDGFLIDGIKSFSSGSVGSDWLTISAWDETSQSALIGVLPTAADGISVKADWDSFGQRQTDSGNVHFSKVQLPADLVLQAPSQVATPQATLRSQVAQLIMANLYLGIGLGAFDAATGYTRKQSRPWFASGVDKASTDPFIQHRYGELWLLLRPATVLADHAAGELEKAFRKGALVTARDRGELAIAVAEAKCLAHRAGIEVSSQMFELTGASSTSARYGFDRFWRNVRVHTLHDPIDYKLRDLGRYVLEGTLPEPTAYS</sequence>
<feature type="domain" description="Acyl-CoA dehydrogenase C-terminal" evidence="3">
    <location>
        <begin position="260"/>
        <end position="395"/>
    </location>
</feature>
<comment type="caution">
    <text evidence="4">The sequence shown here is derived from an EMBL/GenBank/DDBJ whole genome shotgun (WGS) entry which is preliminary data.</text>
</comment>
<dbReference type="SUPFAM" id="SSF47203">
    <property type="entry name" value="Acyl-CoA dehydrogenase C-terminal domain-like"/>
    <property type="match status" value="1"/>
</dbReference>
<gene>
    <name evidence="4" type="ORF">GCM10011396_00170</name>
</gene>
<dbReference type="GO" id="GO:0050660">
    <property type="term" value="F:flavin adenine dinucleotide binding"/>
    <property type="evidence" value="ECO:0007669"/>
    <property type="project" value="InterPro"/>
</dbReference>
<organism evidence="4 5">
    <name type="scientific">Undibacterium terreum</name>
    <dbReference type="NCBI Taxonomy" id="1224302"/>
    <lineage>
        <taxon>Bacteria</taxon>
        <taxon>Pseudomonadati</taxon>
        <taxon>Pseudomonadota</taxon>
        <taxon>Betaproteobacteria</taxon>
        <taxon>Burkholderiales</taxon>
        <taxon>Oxalobacteraceae</taxon>
        <taxon>Undibacterium</taxon>
    </lineage>
</organism>
<dbReference type="InterPro" id="IPR013786">
    <property type="entry name" value="AcylCoA_DH/ox_N"/>
</dbReference>
<dbReference type="Gene3D" id="1.20.140.10">
    <property type="entry name" value="Butyryl-CoA Dehydrogenase, subunit A, domain 3"/>
    <property type="match status" value="1"/>
</dbReference>
<dbReference type="EMBL" id="BMED01000001">
    <property type="protein sequence ID" value="GGC57284.1"/>
    <property type="molecule type" value="Genomic_DNA"/>
</dbReference>
<dbReference type="PANTHER" id="PTHR43884:SF12">
    <property type="entry name" value="ISOVALERYL-COA DEHYDROGENASE, MITOCHONDRIAL-RELATED"/>
    <property type="match status" value="1"/>
</dbReference>
<dbReference type="Pfam" id="PF08028">
    <property type="entry name" value="Acyl-CoA_dh_2"/>
    <property type="match status" value="1"/>
</dbReference>
<dbReference type="InterPro" id="IPR009100">
    <property type="entry name" value="AcylCoA_DH/oxidase_NM_dom_sf"/>
</dbReference>
<evidence type="ECO:0000259" key="3">
    <source>
        <dbReference type="Pfam" id="PF08028"/>
    </source>
</evidence>
<reference evidence="4" key="1">
    <citation type="journal article" date="2014" name="Int. J. Syst. Evol. Microbiol.">
        <title>Complete genome sequence of Corynebacterium casei LMG S-19264T (=DSM 44701T), isolated from a smear-ripened cheese.</title>
        <authorList>
            <consortium name="US DOE Joint Genome Institute (JGI-PGF)"/>
            <person name="Walter F."/>
            <person name="Albersmeier A."/>
            <person name="Kalinowski J."/>
            <person name="Ruckert C."/>
        </authorList>
    </citation>
    <scope>NUCLEOTIDE SEQUENCE</scope>
    <source>
        <strain evidence="4">CGMCC 1.10998</strain>
    </source>
</reference>
<dbReference type="GO" id="GO:0008470">
    <property type="term" value="F:3-methylbutanoyl-CoA dehydrogenase activity"/>
    <property type="evidence" value="ECO:0007669"/>
    <property type="project" value="TreeGrafter"/>
</dbReference>
<dbReference type="Proteomes" id="UP000637423">
    <property type="component" value="Unassembled WGS sequence"/>
</dbReference>
<dbReference type="SUPFAM" id="SSF56645">
    <property type="entry name" value="Acyl-CoA dehydrogenase NM domain-like"/>
    <property type="match status" value="1"/>
</dbReference>
<dbReference type="AlphaFoldDB" id="A0A916U1W8"/>